<evidence type="ECO:0000256" key="1">
    <source>
        <dbReference type="SAM" id="MobiDB-lite"/>
    </source>
</evidence>
<reference evidence="2 3" key="1">
    <citation type="submission" date="2018-10" db="EMBL/GenBank/DDBJ databases">
        <title>Isolation from soil.</title>
        <authorList>
            <person name="Hu J."/>
        </authorList>
    </citation>
    <scope>NUCLEOTIDE SEQUENCE [LARGE SCALE GENOMIC DNA]</scope>
    <source>
        <strain evidence="2 3">NEAU-Ht49</strain>
    </source>
</reference>
<dbReference type="EMBL" id="RFFG01000001">
    <property type="protein sequence ID" value="RMI47809.1"/>
    <property type="molecule type" value="Genomic_DNA"/>
</dbReference>
<name>A0A3M2ME89_9ACTN</name>
<evidence type="ECO:0000313" key="2">
    <source>
        <dbReference type="EMBL" id="RMI47809.1"/>
    </source>
</evidence>
<accession>A0A3M2ME89</accession>
<keyword evidence="3" id="KW-1185">Reference proteome</keyword>
<sequence>MSASEYGDRGQRPCGTTDNADEWAPPSLYVWDVLTGAGDHRAGGVTDERERALMVLGEAMRQAPLGSRGTVQRAELSLLGAAEYCYLNVVAYAWTEVSSGTLHWAG</sequence>
<gene>
    <name evidence="2" type="ORF">EBO15_00480</name>
</gene>
<feature type="region of interest" description="Disordered" evidence="1">
    <location>
        <begin position="1"/>
        <end position="23"/>
    </location>
</feature>
<comment type="caution">
    <text evidence="2">The sequence shown here is derived from an EMBL/GenBank/DDBJ whole genome shotgun (WGS) entry which is preliminary data.</text>
</comment>
<evidence type="ECO:0000313" key="3">
    <source>
        <dbReference type="Proteomes" id="UP000282674"/>
    </source>
</evidence>
<feature type="compositionally biased region" description="Basic and acidic residues" evidence="1">
    <location>
        <begin position="1"/>
        <end position="11"/>
    </location>
</feature>
<proteinExistence type="predicted"/>
<organism evidence="2 3">
    <name type="scientific">Actinomadura harenae</name>
    <dbReference type="NCBI Taxonomy" id="2483351"/>
    <lineage>
        <taxon>Bacteria</taxon>
        <taxon>Bacillati</taxon>
        <taxon>Actinomycetota</taxon>
        <taxon>Actinomycetes</taxon>
        <taxon>Streptosporangiales</taxon>
        <taxon>Thermomonosporaceae</taxon>
        <taxon>Actinomadura</taxon>
    </lineage>
</organism>
<protein>
    <submittedName>
        <fullName evidence="2">Uncharacterized protein</fullName>
    </submittedName>
</protein>
<dbReference type="AlphaFoldDB" id="A0A3M2ME89"/>
<dbReference type="Proteomes" id="UP000282674">
    <property type="component" value="Unassembled WGS sequence"/>
</dbReference>